<comment type="similarity">
    <text evidence="1 2">Belongs to the DegT/DnrJ/EryC1 family.</text>
</comment>
<keyword evidence="4" id="KW-1185">Reference proteome</keyword>
<dbReference type="Pfam" id="PF01041">
    <property type="entry name" value="DegT_DnrJ_EryC1"/>
    <property type="match status" value="1"/>
</dbReference>
<gene>
    <name evidence="3" type="ORF">ACERK3_13565</name>
</gene>
<keyword evidence="3" id="KW-0808">Transferase</keyword>
<accession>A0ABV4U6V1</accession>
<evidence type="ECO:0000256" key="1">
    <source>
        <dbReference type="ARBA" id="ARBA00037999"/>
    </source>
</evidence>
<comment type="caution">
    <text evidence="3">The sequence shown here is derived from an EMBL/GenBank/DDBJ whole genome shotgun (WGS) entry which is preliminary data.</text>
</comment>
<dbReference type="Gene3D" id="3.90.1150.10">
    <property type="entry name" value="Aspartate Aminotransferase, domain 1"/>
    <property type="match status" value="1"/>
</dbReference>
<protein>
    <submittedName>
        <fullName evidence="3">DegT/DnrJ/EryC1/StrS family aminotransferase</fullName>
    </submittedName>
</protein>
<dbReference type="InterPro" id="IPR015422">
    <property type="entry name" value="PyrdxlP-dep_Trfase_small"/>
</dbReference>
<dbReference type="SUPFAM" id="SSF53383">
    <property type="entry name" value="PLP-dependent transferases"/>
    <property type="match status" value="1"/>
</dbReference>
<keyword evidence="3" id="KW-0032">Aminotransferase</keyword>
<name>A0ABV4U6V1_9BACT</name>
<dbReference type="Gene3D" id="3.40.640.10">
    <property type="entry name" value="Type I PLP-dependent aspartate aminotransferase-like (Major domain)"/>
    <property type="match status" value="1"/>
</dbReference>
<reference evidence="3 4" key="1">
    <citation type="submission" date="2024-08" db="EMBL/GenBank/DDBJ databases">
        <title>Whole-genome sequencing of halo(alkali)philic microorganisms from hypersaline lakes.</title>
        <authorList>
            <person name="Sorokin D.Y."/>
            <person name="Merkel A.Y."/>
            <person name="Messina E."/>
            <person name="Yakimov M."/>
        </authorList>
    </citation>
    <scope>NUCLEOTIDE SEQUENCE [LARGE SCALE GENOMIC DNA]</scope>
    <source>
        <strain evidence="3 4">AB-hyl4</strain>
    </source>
</reference>
<dbReference type="PANTHER" id="PTHR30244:SF34">
    <property type="entry name" value="DTDP-4-AMINO-4,6-DIDEOXYGALACTOSE TRANSAMINASE"/>
    <property type="match status" value="1"/>
</dbReference>
<dbReference type="EMBL" id="JBGUBD010000008">
    <property type="protein sequence ID" value="MFA9479314.1"/>
    <property type="molecule type" value="Genomic_DNA"/>
</dbReference>
<dbReference type="GO" id="GO:0008483">
    <property type="term" value="F:transaminase activity"/>
    <property type="evidence" value="ECO:0007669"/>
    <property type="project" value="UniProtKB-KW"/>
</dbReference>
<organism evidence="3 4">
    <name type="scientific">Natronomicrosphaera hydrolytica</name>
    <dbReference type="NCBI Taxonomy" id="3242702"/>
    <lineage>
        <taxon>Bacteria</taxon>
        <taxon>Pseudomonadati</taxon>
        <taxon>Planctomycetota</taxon>
        <taxon>Phycisphaerae</taxon>
        <taxon>Phycisphaerales</taxon>
        <taxon>Phycisphaeraceae</taxon>
        <taxon>Natronomicrosphaera</taxon>
    </lineage>
</organism>
<sequence length="439" mass="48042">MTSHQTIRKSRLAIHNGTPALIATENERQLFHWPIVTDEDVQAVAAVMRSGQMSGTELTKQFEAEYAAWQGSRYALATCNGTAGLLAAMWACGVGAGDEIICPSITYWASAAQALTLGATVNFAEIDPITLCIDPDDIEHRIGPKTKAIVVVNYAGHPADYDRIQPIARKHGVKVIEDNSHAHGSMYKGRMCGTLGDIAAASLMGAKSFAIGEGGIITTDDPTLYERCVAFGHYERTGVASNYNPVDQQVHDEALLKFKGLPLGATKHRLNQMCSAMGRVQLRHYPARIAEIQKAINRFWSLLEGVPGLRPHRIDEPDSTMGGWYHARGLYVPEELGGLSIDRFCEAVQAEGVPMCRPGLNAPLHAYAFFHDADIFNHGRPTALAFGQRDVRQSAGALPISEGLAQRVMGIPWFKHDVPERIEQYAAAFRKVAEYAHEL</sequence>
<dbReference type="InterPro" id="IPR000653">
    <property type="entry name" value="DegT/StrS_aminotransferase"/>
</dbReference>
<dbReference type="InterPro" id="IPR015424">
    <property type="entry name" value="PyrdxlP-dep_Trfase"/>
</dbReference>
<evidence type="ECO:0000256" key="2">
    <source>
        <dbReference type="RuleBase" id="RU004508"/>
    </source>
</evidence>
<dbReference type="InterPro" id="IPR015421">
    <property type="entry name" value="PyrdxlP-dep_Trfase_major"/>
</dbReference>
<dbReference type="PIRSF" id="PIRSF000390">
    <property type="entry name" value="PLP_StrS"/>
    <property type="match status" value="1"/>
</dbReference>
<dbReference type="PANTHER" id="PTHR30244">
    <property type="entry name" value="TRANSAMINASE"/>
    <property type="match status" value="1"/>
</dbReference>
<dbReference type="CDD" id="cd00616">
    <property type="entry name" value="AHBA_syn"/>
    <property type="match status" value="1"/>
</dbReference>
<evidence type="ECO:0000313" key="3">
    <source>
        <dbReference type="EMBL" id="MFA9479314.1"/>
    </source>
</evidence>
<dbReference type="Proteomes" id="UP001575105">
    <property type="component" value="Unassembled WGS sequence"/>
</dbReference>
<proteinExistence type="inferred from homology"/>
<dbReference type="RefSeq" id="WP_425346241.1">
    <property type="nucleotide sequence ID" value="NZ_JBGUBD010000008.1"/>
</dbReference>
<keyword evidence="2" id="KW-0663">Pyridoxal phosphate</keyword>
<evidence type="ECO:0000313" key="4">
    <source>
        <dbReference type="Proteomes" id="UP001575105"/>
    </source>
</evidence>